<comment type="caution">
    <text evidence="1">The sequence shown here is derived from an EMBL/GenBank/DDBJ whole genome shotgun (WGS) entry which is preliminary data.</text>
</comment>
<name>A0A5N5FM41_9ROSA</name>
<dbReference type="AlphaFoldDB" id="A0A5N5FM41"/>
<accession>A0A5N5FM41</accession>
<keyword evidence="2" id="KW-1185">Reference proteome</keyword>
<protein>
    <submittedName>
        <fullName evidence="1">Uncharacterized protein</fullName>
    </submittedName>
</protein>
<dbReference type="Proteomes" id="UP000327157">
    <property type="component" value="Unassembled WGS sequence"/>
</dbReference>
<dbReference type="OrthoDB" id="294295at2759"/>
<dbReference type="EMBL" id="SMOL01000636">
    <property type="protein sequence ID" value="KAB2604228.1"/>
    <property type="molecule type" value="Genomic_DNA"/>
</dbReference>
<gene>
    <name evidence="1" type="ORF">D8674_036672</name>
</gene>
<sequence>MGKESCLRGIVQKITGSLEGAVAPVEVVDVDMEDEREGTFDEAVEKACNILGNLDAFVHCYTYEGTSFLHDCSIPISLGRRLFER</sequence>
<reference evidence="1 2" key="1">
    <citation type="submission" date="2019-09" db="EMBL/GenBank/DDBJ databases">
        <authorList>
            <person name="Ou C."/>
        </authorList>
    </citation>
    <scope>NUCLEOTIDE SEQUENCE [LARGE SCALE GENOMIC DNA]</scope>
    <source>
        <strain evidence="1">S2</strain>
        <tissue evidence="1">Leaf</tissue>
    </source>
</reference>
<reference evidence="1 2" key="2">
    <citation type="submission" date="2019-11" db="EMBL/GenBank/DDBJ databases">
        <title>A de novo genome assembly of a pear dwarfing rootstock.</title>
        <authorList>
            <person name="Wang F."/>
            <person name="Wang J."/>
            <person name="Li S."/>
            <person name="Zhang Y."/>
            <person name="Fang M."/>
            <person name="Ma L."/>
            <person name="Zhao Y."/>
            <person name="Jiang S."/>
        </authorList>
    </citation>
    <scope>NUCLEOTIDE SEQUENCE [LARGE SCALE GENOMIC DNA]</scope>
    <source>
        <strain evidence="1">S2</strain>
        <tissue evidence="1">Leaf</tissue>
    </source>
</reference>
<proteinExistence type="predicted"/>
<organism evidence="1 2">
    <name type="scientific">Pyrus ussuriensis x Pyrus communis</name>
    <dbReference type="NCBI Taxonomy" id="2448454"/>
    <lineage>
        <taxon>Eukaryota</taxon>
        <taxon>Viridiplantae</taxon>
        <taxon>Streptophyta</taxon>
        <taxon>Embryophyta</taxon>
        <taxon>Tracheophyta</taxon>
        <taxon>Spermatophyta</taxon>
        <taxon>Magnoliopsida</taxon>
        <taxon>eudicotyledons</taxon>
        <taxon>Gunneridae</taxon>
        <taxon>Pentapetalae</taxon>
        <taxon>rosids</taxon>
        <taxon>fabids</taxon>
        <taxon>Rosales</taxon>
        <taxon>Rosaceae</taxon>
        <taxon>Amygdaloideae</taxon>
        <taxon>Maleae</taxon>
        <taxon>Pyrus</taxon>
    </lineage>
</organism>
<evidence type="ECO:0000313" key="2">
    <source>
        <dbReference type="Proteomes" id="UP000327157"/>
    </source>
</evidence>
<evidence type="ECO:0000313" key="1">
    <source>
        <dbReference type="EMBL" id="KAB2604228.1"/>
    </source>
</evidence>